<evidence type="ECO:0000259" key="1">
    <source>
        <dbReference type="Pfam" id="PF12706"/>
    </source>
</evidence>
<reference evidence="2 3" key="1">
    <citation type="submission" date="2018-04" db="EMBL/GenBank/DDBJ databases">
        <title>Genomic Encyclopedia of Archaeal and Bacterial Type Strains, Phase II (KMG-II): from individual species to whole genera.</title>
        <authorList>
            <person name="Goeker M."/>
        </authorList>
    </citation>
    <scope>NUCLEOTIDE SEQUENCE [LARGE SCALE GENOMIC DNA]</scope>
    <source>
        <strain evidence="2 3">DSM 25521</strain>
    </source>
</reference>
<keyword evidence="3" id="KW-1185">Reference proteome</keyword>
<name>A0A2T4Z585_9HYPH</name>
<dbReference type="Pfam" id="PF12706">
    <property type="entry name" value="Lactamase_B_2"/>
    <property type="match status" value="1"/>
</dbReference>
<evidence type="ECO:0000313" key="3">
    <source>
        <dbReference type="Proteomes" id="UP000241808"/>
    </source>
</evidence>
<protein>
    <submittedName>
        <fullName evidence="2">Phosphoribosyl 1,2-cyclic phosphate phosphodiesterase</fullName>
    </submittedName>
</protein>
<gene>
    <name evidence="2" type="ORF">C8P69_10498</name>
</gene>
<organism evidence="2 3">
    <name type="scientific">Phreatobacter oligotrophus</name>
    <dbReference type="NCBI Taxonomy" id="1122261"/>
    <lineage>
        <taxon>Bacteria</taxon>
        <taxon>Pseudomonadati</taxon>
        <taxon>Pseudomonadota</taxon>
        <taxon>Alphaproteobacteria</taxon>
        <taxon>Hyphomicrobiales</taxon>
        <taxon>Phreatobacteraceae</taxon>
        <taxon>Phreatobacter</taxon>
    </lineage>
</organism>
<dbReference type="OrthoDB" id="9781189at2"/>
<proteinExistence type="predicted"/>
<accession>A0A2T4Z585</accession>
<dbReference type="Proteomes" id="UP000241808">
    <property type="component" value="Unassembled WGS sequence"/>
</dbReference>
<dbReference type="EMBL" id="PZZL01000004">
    <property type="protein sequence ID" value="PTM57050.1"/>
    <property type="molecule type" value="Genomic_DNA"/>
</dbReference>
<dbReference type="AlphaFoldDB" id="A0A2T4Z585"/>
<dbReference type="RefSeq" id="WP_108176765.1">
    <property type="nucleotide sequence ID" value="NZ_PZZL01000004.1"/>
</dbReference>
<comment type="caution">
    <text evidence="2">The sequence shown here is derived from an EMBL/GenBank/DDBJ whole genome shotgun (WGS) entry which is preliminary data.</text>
</comment>
<feature type="domain" description="Metallo-beta-lactamase" evidence="1">
    <location>
        <begin position="51"/>
        <end position="235"/>
    </location>
</feature>
<dbReference type="Gene3D" id="3.60.15.10">
    <property type="entry name" value="Ribonuclease Z/Hydroxyacylglutathione hydrolase-like"/>
    <property type="match status" value="1"/>
</dbReference>
<evidence type="ECO:0000313" key="2">
    <source>
        <dbReference type="EMBL" id="PTM57050.1"/>
    </source>
</evidence>
<sequence length="266" mass="28738">MGLVVTILGCGSSGGVPRAGQGWGACDPAEPRNRRRRCSILIEQTGPGGVTTVLIDTGPDLREQLIGAGVTRLDAVLYTHDHADHTHGIDDLRPIVLAMRRRIAVHADDITAATLRQRFGYCFASPPGSDYPPIVDMHEFAPDRPVVIDGPGGTVTFEPITVEHGAGYRAFGFRFNNAIYCPDVSVIPSSSCAAFLGARMIILDALRYTRHPTHLSVDEALAYLADFAPTQAVLTNLHTDVDYRVLESRLPGHIAPAFDGMRISLD</sequence>
<dbReference type="PANTHER" id="PTHR42663">
    <property type="entry name" value="HYDROLASE C777.06C-RELATED-RELATED"/>
    <property type="match status" value="1"/>
</dbReference>
<dbReference type="InterPro" id="IPR001279">
    <property type="entry name" value="Metallo-B-lactamas"/>
</dbReference>
<dbReference type="InterPro" id="IPR036866">
    <property type="entry name" value="RibonucZ/Hydroxyglut_hydro"/>
</dbReference>
<dbReference type="PANTHER" id="PTHR42663:SF6">
    <property type="entry name" value="HYDROLASE C777.06C-RELATED"/>
    <property type="match status" value="1"/>
</dbReference>
<dbReference type="CDD" id="cd16279">
    <property type="entry name" value="metallo-hydrolase-like_MBL-fold"/>
    <property type="match status" value="1"/>
</dbReference>
<dbReference type="SUPFAM" id="SSF56281">
    <property type="entry name" value="Metallo-hydrolase/oxidoreductase"/>
    <property type="match status" value="1"/>
</dbReference>